<dbReference type="Pfam" id="PF12697">
    <property type="entry name" value="Abhydrolase_6"/>
    <property type="match status" value="1"/>
</dbReference>
<reference evidence="2 3" key="1">
    <citation type="submission" date="2020-07" db="EMBL/GenBank/DDBJ databases">
        <title>Genomic Encyclopedia of Type Strains, Phase IV (KMG-V): Genome sequencing to study the core and pangenomes of soil and plant-associated prokaryotes.</title>
        <authorList>
            <person name="Whitman W."/>
        </authorList>
    </citation>
    <scope>NUCLEOTIDE SEQUENCE [LARGE SCALE GENOMIC DNA]</scope>
    <source>
        <strain evidence="2 3">X4EP2</strain>
    </source>
</reference>
<dbReference type="EMBL" id="JACCCW010000002">
    <property type="protein sequence ID" value="NYF80724.1"/>
    <property type="molecule type" value="Genomic_DNA"/>
</dbReference>
<evidence type="ECO:0000259" key="1">
    <source>
        <dbReference type="Pfam" id="PF12697"/>
    </source>
</evidence>
<dbReference type="PRINTS" id="PR00412">
    <property type="entry name" value="EPOXHYDRLASE"/>
</dbReference>
<accession>A0A7Y9THM7</accession>
<dbReference type="InterPro" id="IPR000639">
    <property type="entry name" value="Epox_hydrolase-like"/>
</dbReference>
<dbReference type="PANTHER" id="PTHR43798">
    <property type="entry name" value="MONOACYLGLYCEROL LIPASE"/>
    <property type="match status" value="1"/>
</dbReference>
<keyword evidence="3" id="KW-1185">Reference proteome</keyword>
<evidence type="ECO:0000313" key="3">
    <source>
        <dbReference type="Proteomes" id="UP000589520"/>
    </source>
</evidence>
<dbReference type="Gene3D" id="3.40.50.1820">
    <property type="entry name" value="alpha/beta hydrolase"/>
    <property type="match status" value="1"/>
</dbReference>
<feature type="domain" description="AB hydrolase-1" evidence="1">
    <location>
        <begin position="22"/>
        <end position="255"/>
    </location>
</feature>
<sequence>MPQISVNDITIHYEESGEGLPVILIHGHPFDATMWSPQLYSAFPGYRLLAPELRNFGRTTSPVRPADLGVYARDIFDFADSLGLQKFIVAGLSMGGQVAMELANVNPERLSGLVLADTFAQLDTPEKKQWRYALADRLDTEGLQAYAVEVLPKMLSARSIAENPTLASEVLLMMQRCPAQGAADALRVRAERRDYLPVLSELDLPTLIVVGSEDAFTSIADAELMQRGIRNSTMVIIEDAGHMPNMEKPDQFNEALKNFLALIGKKS</sequence>
<name>A0A7Y9THM7_9BACT</name>
<gene>
    <name evidence="2" type="ORF">HDF17_003044</name>
</gene>
<dbReference type="Proteomes" id="UP000589520">
    <property type="component" value="Unassembled WGS sequence"/>
</dbReference>
<proteinExistence type="predicted"/>
<protein>
    <submittedName>
        <fullName evidence="2">Pimeloyl-ACP methyl ester carboxylesterase</fullName>
    </submittedName>
</protein>
<dbReference type="InterPro" id="IPR000073">
    <property type="entry name" value="AB_hydrolase_1"/>
</dbReference>
<dbReference type="PRINTS" id="PR00111">
    <property type="entry name" value="ABHYDROLASE"/>
</dbReference>
<comment type="caution">
    <text evidence="2">The sequence shown here is derived from an EMBL/GenBank/DDBJ whole genome shotgun (WGS) entry which is preliminary data.</text>
</comment>
<dbReference type="InterPro" id="IPR029058">
    <property type="entry name" value="AB_hydrolase_fold"/>
</dbReference>
<evidence type="ECO:0000313" key="2">
    <source>
        <dbReference type="EMBL" id="NYF80724.1"/>
    </source>
</evidence>
<organism evidence="2 3">
    <name type="scientific">Granulicella arctica</name>
    <dbReference type="NCBI Taxonomy" id="940613"/>
    <lineage>
        <taxon>Bacteria</taxon>
        <taxon>Pseudomonadati</taxon>
        <taxon>Acidobacteriota</taxon>
        <taxon>Terriglobia</taxon>
        <taxon>Terriglobales</taxon>
        <taxon>Acidobacteriaceae</taxon>
        <taxon>Granulicella</taxon>
    </lineage>
</organism>
<dbReference type="RefSeq" id="WP_218892183.1">
    <property type="nucleotide sequence ID" value="NZ_JACCCW010000002.1"/>
</dbReference>
<dbReference type="SUPFAM" id="SSF53474">
    <property type="entry name" value="alpha/beta-Hydrolases"/>
    <property type="match status" value="1"/>
</dbReference>
<dbReference type="AlphaFoldDB" id="A0A7Y9THM7"/>
<dbReference type="InterPro" id="IPR050266">
    <property type="entry name" value="AB_hydrolase_sf"/>
</dbReference>
<dbReference type="PANTHER" id="PTHR43798:SF29">
    <property type="entry name" value="AB HYDROLASE-1 DOMAIN-CONTAINING PROTEIN"/>
    <property type="match status" value="1"/>
</dbReference>
<dbReference type="GO" id="GO:0003824">
    <property type="term" value="F:catalytic activity"/>
    <property type="evidence" value="ECO:0007669"/>
    <property type="project" value="InterPro"/>
</dbReference>